<dbReference type="EMBL" id="UINC01016484">
    <property type="protein sequence ID" value="SVA68595.1"/>
    <property type="molecule type" value="Genomic_DNA"/>
</dbReference>
<evidence type="ECO:0000256" key="1">
    <source>
        <dbReference type="ARBA" id="ARBA00022737"/>
    </source>
</evidence>
<reference evidence="5" key="1">
    <citation type="submission" date="2018-05" db="EMBL/GenBank/DDBJ databases">
        <authorList>
            <person name="Lanie J.A."/>
            <person name="Ng W.-L."/>
            <person name="Kazmierczak K.M."/>
            <person name="Andrzejewski T.M."/>
            <person name="Davidsen T.M."/>
            <person name="Wayne K.J."/>
            <person name="Tettelin H."/>
            <person name="Glass J.I."/>
            <person name="Rusch D."/>
            <person name="Podicherti R."/>
            <person name="Tsui H.-C.T."/>
            <person name="Winkler M.E."/>
        </authorList>
    </citation>
    <scope>NUCLEOTIDE SEQUENCE</scope>
</reference>
<dbReference type="PANTHER" id="PTHR44858">
    <property type="entry name" value="TETRATRICOPEPTIDE REPEAT PROTEIN 6"/>
    <property type="match status" value="1"/>
</dbReference>
<dbReference type="Pfam" id="PF14559">
    <property type="entry name" value="TPR_19"/>
    <property type="match status" value="1"/>
</dbReference>
<dbReference type="InterPro" id="IPR019734">
    <property type="entry name" value="TPR_rpt"/>
</dbReference>
<evidence type="ECO:0000256" key="3">
    <source>
        <dbReference type="SAM" id="MobiDB-lite"/>
    </source>
</evidence>
<sequence>MSESVTCPPLLLADFLKLFWLRCVWYYVWYPRGDIRVATLTEAKIAKLKWDDSKRTRSGNVPKHQIHNDPDVSGHHIKLYPPKATGRSGKVFYLGYGPSTNRKFYKIGRWGDVTLEQARAEARKIRRELHRFGIDPNKARRARIRVAKRRLTGKQLVGEDFKERSPVSSNSYTDGNRGLAKGEPEDVTHPPAQGDLWEKIVREVIPKPNEESMPVFFVKDLAELPDPQDVGDSGDGETASVQEESGEHDDSEVASGPDGQAVEEKPFDPSVPYADERLAIAVRTAREGRMEEAARLYIEILSETPAYPEAQFRLGTLYDDLGRPELAIEQFRAASALDPNNARVRASLGAAYGAVGRFKAADTEVQLALSLDPTSLEVRAEQGLLAFRKGLNADAEEILRGVCKQDPRHAAAHFYLGEALNRLGRIAEAVEAMERVIELQPHNWRAYHTLGMLFDRMYEPDRAAEMHRRAGELTCVDSARG</sequence>
<protein>
    <recommendedName>
        <fullName evidence="4">Integrase DNA-binding domain-containing protein</fullName>
    </recommendedName>
</protein>
<feature type="region of interest" description="Disordered" evidence="3">
    <location>
        <begin position="224"/>
        <end position="270"/>
    </location>
</feature>
<gene>
    <name evidence="5" type="ORF">METZ01_LOCUS121449</name>
</gene>
<dbReference type="Pfam" id="PF13356">
    <property type="entry name" value="Arm-DNA-bind_3"/>
    <property type="match status" value="1"/>
</dbReference>
<dbReference type="PANTHER" id="PTHR44858:SF1">
    <property type="entry name" value="UDP-N-ACETYLGLUCOSAMINE--PEPTIDE N-ACETYLGLUCOSAMINYLTRANSFERASE SPINDLY-RELATED"/>
    <property type="match status" value="1"/>
</dbReference>
<dbReference type="InterPro" id="IPR050498">
    <property type="entry name" value="Ycf3"/>
</dbReference>
<evidence type="ECO:0000259" key="4">
    <source>
        <dbReference type="Pfam" id="PF13356"/>
    </source>
</evidence>
<accession>A0A381XV63</accession>
<feature type="domain" description="Integrase DNA-binding" evidence="4">
    <location>
        <begin position="88"/>
        <end position="142"/>
    </location>
</feature>
<dbReference type="PROSITE" id="PS50293">
    <property type="entry name" value="TPR_REGION"/>
    <property type="match status" value="1"/>
</dbReference>
<evidence type="ECO:0000313" key="5">
    <source>
        <dbReference type="EMBL" id="SVA68595.1"/>
    </source>
</evidence>
<dbReference type="AlphaFoldDB" id="A0A381XV63"/>
<dbReference type="PROSITE" id="PS50005">
    <property type="entry name" value="TPR"/>
    <property type="match status" value="3"/>
</dbReference>
<keyword evidence="2" id="KW-0802">TPR repeat</keyword>
<dbReference type="Gene3D" id="3.30.160.390">
    <property type="entry name" value="Integrase, DNA-binding domain"/>
    <property type="match status" value="1"/>
</dbReference>
<organism evidence="5">
    <name type="scientific">marine metagenome</name>
    <dbReference type="NCBI Taxonomy" id="408172"/>
    <lineage>
        <taxon>unclassified sequences</taxon>
        <taxon>metagenomes</taxon>
        <taxon>ecological metagenomes</taxon>
    </lineage>
</organism>
<name>A0A381XV63_9ZZZZ</name>
<evidence type="ECO:0000256" key="2">
    <source>
        <dbReference type="ARBA" id="ARBA00022803"/>
    </source>
</evidence>
<dbReference type="SUPFAM" id="SSF48452">
    <property type="entry name" value="TPR-like"/>
    <property type="match status" value="1"/>
</dbReference>
<dbReference type="Pfam" id="PF13432">
    <property type="entry name" value="TPR_16"/>
    <property type="match status" value="1"/>
</dbReference>
<dbReference type="InterPro" id="IPR025166">
    <property type="entry name" value="Integrase_DNA_bind_dom"/>
</dbReference>
<dbReference type="InterPro" id="IPR038488">
    <property type="entry name" value="Integrase_DNA-bd_sf"/>
</dbReference>
<feature type="region of interest" description="Disordered" evidence="3">
    <location>
        <begin position="157"/>
        <end position="194"/>
    </location>
</feature>
<dbReference type="SMART" id="SM00028">
    <property type="entry name" value="TPR"/>
    <property type="match status" value="4"/>
</dbReference>
<proteinExistence type="predicted"/>
<keyword evidence="1" id="KW-0677">Repeat</keyword>
<dbReference type="Gene3D" id="1.25.40.10">
    <property type="entry name" value="Tetratricopeptide repeat domain"/>
    <property type="match status" value="2"/>
</dbReference>
<dbReference type="InterPro" id="IPR011990">
    <property type="entry name" value="TPR-like_helical_dom_sf"/>
</dbReference>